<keyword evidence="3" id="KW-1185">Reference proteome</keyword>
<keyword evidence="1" id="KW-1133">Transmembrane helix</keyword>
<reference evidence="2 3" key="1">
    <citation type="submission" date="2020-09" db="EMBL/GenBank/DDBJ databases">
        <title>Investigation of environmental microbe.</title>
        <authorList>
            <person name="Ou Y."/>
            <person name="Kang Q."/>
        </authorList>
    </citation>
    <scope>NUCLEOTIDE SEQUENCE [LARGE SCALE GENOMIC DNA]</scope>
    <source>
        <strain evidence="2 3">KJZ-9</strain>
    </source>
</reference>
<dbReference type="RefSeq" id="WP_190616819.1">
    <property type="nucleotide sequence ID" value="NZ_CP061538.1"/>
</dbReference>
<evidence type="ECO:0000313" key="3">
    <source>
        <dbReference type="Proteomes" id="UP000516421"/>
    </source>
</evidence>
<name>A0A7H2BHZ3_9MICC</name>
<dbReference type="Proteomes" id="UP000516421">
    <property type="component" value="Chromosome"/>
</dbReference>
<feature type="transmembrane region" description="Helical" evidence="1">
    <location>
        <begin position="177"/>
        <end position="200"/>
    </location>
</feature>
<dbReference type="AlphaFoldDB" id="A0A7H2BHZ3"/>
<accession>A0A7H2BHZ3</accession>
<proteinExistence type="predicted"/>
<feature type="transmembrane region" description="Helical" evidence="1">
    <location>
        <begin position="32"/>
        <end position="53"/>
    </location>
</feature>
<organism evidence="2 3">
    <name type="scientific">Rothia amarae</name>
    <dbReference type="NCBI Taxonomy" id="169480"/>
    <lineage>
        <taxon>Bacteria</taxon>
        <taxon>Bacillati</taxon>
        <taxon>Actinomycetota</taxon>
        <taxon>Actinomycetes</taxon>
        <taxon>Micrococcales</taxon>
        <taxon>Micrococcaceae</taxon>
        <taxon>Rothia</taxon>
    </lineage>
</organism>
<dbReference type="EMBL" id="CP061538">
    <property type="protein sequence ID" value="QNV39289.1"/>
    <property type="molecule type" value="Genomic_DNA"/>
</dbReference>
<keyword evidence="1" id="KW-0472">Membrane</keyword>
<evidence type="ECO:0000313" key="2">
    <source>
        <dbReference type="EMBL" id="QNV39289.1"/>
    </source>
</evidence>
<gene>
    <name evidence="2" type="ORF">IDM48_07720</name>
</gene>
<dbReference type="KEGG" id="rama:IDM48_07720"/>
<evidence type="ECO:0000256" key="1">
    <source>
        <dbReference type="SAM" id="Phobius"/>
    </source>
</evidence>
<protein>
    <submittedName>
        <fullName evidence="2">Uncharacterized protein</fullName>
    </submittedName>
</protein>
<sequence>MVHEPQEIDNDSFFEMAEDDVYENEVDNRGRWLTVAMVLLATIVAIFLCVLGIRQLSEANQNKGYEDKSWVMSGTYVDLTPDLQTKSNVAIYSGAVPADDQLKEITYVSNLNDSKKIQPGETVQFRGTQNGSVEGDFDKDVDALLAKTGDHQVEVVRTGEKGSLKPVTSSLVSQQQIMGWASLIGAVVVFAAGVFAAIFLNRRARAEEDLD</sequence>
<keyword evidence="1" id="KW-0812">Transmembrane</keyword>